<proteinExistence type="predicted"/>
<dbReference type="HOGENOM" id="CLU_2116433_0_0_4"/>
<evidence type="ECO:0000313" key="2">
    <source>
        <dbReference type="EMBL" id="ABC36160.1"/>
    </source>
</evidence>
<feature type="region of interest" description="Disordered" evidence="1">
    <location>
        <begin position="1"/>
        <end position="28"/>
    </location>
</feature>
<dbReference type="Proteomes" id="UP000001930">
    <property type="component" value="Chromosome II"/>
</dbReference>
<name>Q2T792_BURTA</name>
<sequence length="114" mass="12376">MRRRTERREPFPTTPCAARQKSGGPREMQRAAVAPDLCRCVYARTIYGVLTMSMINTALHAGKALFSAGSSTDAGIAAMNKMAENQMKMTIAQAEMEVKKAAVGLIQKGAEKIQ</sequence>
<evidence type="ECO:0000256" key="1">
    <source>
        <dbReference type="SAM" id="MobiDB-lite"/>
    </source>
</evidence>
<keyword evidence="3" id="KW-1185">Reference proteome</keyword>
<accession>Q2T792</accession>
<dbReference type="KEGG" id="bte:BTH_II0760"/>
<evidence type="ECO:0000313" key="3">
    <source>
        <dbReference type="Proteomes" id="UP000001930"/>
    </source>
</evidence>
<dbReference type="EMBL" id="CP000085">
    <property type="protein sequence ID" value="ABC36160.1"/>
    <property type="molecule type" value="Genomic_DNA"/>
</dbReference>
<gene>
    <name evidence="2" type="ordered locus">BTH_II0760</name>
</gene>
<dbReference type="AlphaFoldDB" id="Q2T792"/>
<organism evidence="2 3">
    <name type="scientific">Burkholderia thailandensis (strain ATCC 700388 / DSM 13276 / CCUG 48851 / CIP 106301 / E264)</name>
    <dbReference type="NCBI Taxonomy" id="271848"/>
    <lineage>
        <taxon>Bacteria</taxon>
        <taxon>Pseudomonadati</taxon>
        <taxon>Pseudomonadota</taxon>
        <taxon>Betaproteobacteria</taxon>
        <taxon>Burkholderiales</taxon>
        <taxon>Burkholderiaceae</taxon>
        <taxon>Burkholderia</taxon>
        <taxon>pseudomallei group</taxon>
    </lineage>
</organism>
<protein>
    <submittedName>
        <fullName evidence="2">Uncharacterized protein</fullName>
    </submittedName>
</protein>
<reference evidence="2 3" key="1">
    <citation type="journal article" date="2005" name="BMC Genomics">
        <title>Bacterial genome adaptation to niches: divergence of the potential virulence genes in three Burkholderia species of different survival strategies.</title>
        <authorList>
            <person name="Kim H.S."/>
            <person name="Schell M.A."/>
            <person name="Yu Y."/>
            <person name="Ulrich R.L."/>
            <person name="Sarria S.H."/>
            <person name="Nierman W.C."/>
            <person name="DeShazer D."/>
        </authorList>
    </citation>
    <scope>NUCLEOTIDE SEQUENCE [LARGE SCALE GENOMIC DNA]</scope>
    <source>
        <strain evidence="3">ATCC 700388 / DSM 13276 / CCUG 48851 / CIP 106301 / E264</strain>
    </source>
</reference>
<feature type="compositionally biased region" description="Basic and acidic residues" evidence="1">
    <location>
        <begin position="1"/>
        <end position="10"/>
    </location>
</feature>